<accession>A0A9N8VDE7</accession>
<dbReference type="InterPro" id="IPR027417">
    <property type="entry name" value="P-loop_NTPase"/>
</dbReference>
<reference evidence="1" key="1">
    <citation type="submission" date="2021-06" db="EMBL/GenBank/DDBJ databases">
        <authorList>
            <person name="Kallberg Y."/>
            <person name="Tangrot J."/>
            <person name="Rosling A."/>
        </authorList>
    </citation>
    <scope>NUCLEOTIDE SEQUENCE</scope>
    <source>
        <strain evidence="1">IN212</strain>
    </source>
</reference>
<dbReference type="AlphaFoldDB" id="A0A9N8VDE7"/>
<dbReference type="EMBL" id="CAJVPZ010000067">
    <property type="protein sequence ID" value="CAG8451534.1"/>
    <property type="molecule type" value="Genomic_DNA"/>
</dbReference>
<gene>
    <name evidence="1" type="ORF">RFULGI_LOCUS251</name>
</gene>
<keyword evidence="2" id="KW-1185">Reference proteome</keyword>
<dbReference type="OrthoDB" id="2319523at2759"/>
<protein>
    <submittedName>
        <fullName evidence="1">3012_t:CDS:1</fullName>
    </submittedName>
</protein>
<dbReference type="Gene3D" id="3.40.50.300">
    <property type="entry name" value="P-loop containing nucleotide triphosphate hydrolases"/>
    <property type="match status" value="1"/>
</dbReference>
<proteinExistence type="predicted"/>
<sequence>MKLINYEDEGENKIMTGKRFSDLVGFYRTNEVNRAEIIKENQEVNQCKYEIETQEDNIENILIIGKVDSGKSALANVISNTNEFAEGDGSVSETKSFQAKNFEWKGIKYRV</sequence>
<evidence type="ECO:0000313" key="1">
    <source>
        <dbReference type="EMBL" id="CAG8451534.1"/>
    </source>
</evidence>
<dbReference type="Proteomes" id="UP000789396">
    <property type="component" value="Unassembled WGS sequence"/>
</dbReference>
<evidence type="ECO:0000313" key="2">
    <source>
        <dbReference type="Proteomes" id="UP000789396"/>
    </source>
</evidence>
<dbReference type="SUPFAM" id="SSF52540">
    <property type="entry name" value="P-loop containing nucleoside triphosphate hydrolases"/>
    <property type="match status" value="1"/>
</dbReference>
<name>A0A9N8VDE7_9GLOM</name>
<organism evidence="1 2">
    <name type="scientific">Racocetra fulgida</name>
    <dbReference type="NCBI Taxonomy" id="60492"/>
    <lineage>
        <taxon>Eukaryota</taxon>
        <taxon>Fungi</taxon>
        <taxon>Fungi incertae sedis</taxon>
        <taxon>Mucoromycota</taxon>
        <taxon>Glomeromycotina</taxon>
        <taxon>Glomeromycetes</taxon>
        <taxon>Diversisporales</taxon>
        <taxon>Gigasporaceae</taxon>
        <taxon>Racocetra</taxon>
    </lineage>
</organism>
<comment type="caution">
    <text evidence="1">The sequence shown here is derived from an EMBL/GenBank/DDBJ whole genome shotgun (WGS) entry which is preliminary data.</text>
</comment>